<evidence type="ECO:0000256" key="10">
    <source>
        <dbReference type="SAM" id="MobiDB-lite"/>
    </source>
</evidence>
<dbReference type="AlphaFoldDB" id="A0A7J7JUK7"/>
<evidence type="ECO:0000313" key="13">
    <source>
        <dbReference type="EMBL" id="KAF6029086.1"/>
    </source>
</evidence>
<keyword evidence="14" id="KW-1185">Reference proteome</keyword>
<dbReference type="InterPro" id="IPR017452">
    <property type="entry name" value="GPCR_Rhodpsn_7TM"/>
</dbReference>
<evidence type="ECO:0000256" key="4">
    <source>
        <dbReference type="ARBA" id="ARBA00022989"/>
    </source>
</evidence>
<accession>A0A7J7JUK7</accession>
<dbReference type="GO" id="GO:0005886">
    <property type="term" value="C:plasma membrane"/>
    <property type="evidence" value="ECO:0007669"/>
    <property type="project" value="UniProtKB-SubCell"/>
</dbReference>
<dbReference type="Gene3D" id="1.20.1070.10">
    <property type="entry name" value="Rhodopsin 7-helix transmembrane proteins"/>
    <property type="match status" value="1"/>
</dbReference>
<dbReference type="PRINTS" id="PR00237">
    <property type="entry name" value="GPCRRHODOPSN"/>
</dbReference>
<comment type="subcellular location">
    <subcellularLocation>
        <location evidence="1">Cell membrane</location>
        <topology evidence="1">Multi-pass membrane protein</topology>
    </subcellularLocation>
</comment>
<evidence type="ECO:0000256" key="8">
    <source>
        <dbReference type="ARBA" id="ARBA00023224"/>
    </source>
</evidence>
<feature type="domain" description="G-protein coupled receptors family 1 profile" evidence="12">
    <location>
        <begin position="60"/>
        <end position="413"/>
    </location>
</feature>
<evidence type="ECO:0000259" key="12">
    <source>
        <dbReference type="PROSITE" id="PS50262"/>
    </source>
</evidence>
<feature type="transmembrane region" description="Helical" evidence="11">
    <location>
        <begin position="390"/>
        <end position="416"/>
    </location>
</feature>
<keyword evidence="2" id="KW-1003">Cell membrane</keyword>
<keyword evidence="8 9" id="KW-0807">Transducer</keyword>
<feature type="transmembrane region" description="Helical" evidence="11">
    <location>
        <begin position="118"/>
        <end position="139"/>
    </location>
</feature>
<dbReference type="Pfam" id="PF00001">
    <property type="entry name" value="7tm_1"/>
    <property type="match status" value="1"/>
</dbReference>
<dbReference type="PROSITE" id="PS50262">
    <property type="entry name" value="G_PROTEIN_RECEP_F1_2"/>
    <property type="match status" value="1"/>
</dbReference>
<organism evidence="13 14">
    <name type="scientific">Bugula neritina</name>
    <name type="common">Brown bryozoan</name>
    <name type="synonym">Sertularia neritina</name>
    <dbReference type="NCBI Taxonomy" id="10212"/>
    <lineage>
        <taxon>Eukaryota</taxon>
        <taxon>Metazoa</taxon>
        <taxon>Spiralia</taxon>
        <taxon>Lophotrochozoa</taxon>
        <taxon>Bryozoa</taxon>
        <taxon>Gymnolaemata</taxon>
        <taxon>Cheilostomatida</taxon>
        <taxon>Flustrina</taxon>
        <taxon>Buguloidea</taxon>
        <taxon>Bugulidae</taxon>
        <taxon>Bugula</taxon>
    </lineage>
</organism>
<gene>
    <name evidence="13" type="ORF">EB796_012580</name>
</gene>
<keyword evidence="5 9" id="KW-0297">G-protein coupled receptor</keyword>
<keyword evidence="4 11" id="KW-1133">Transmembrane helix</keyword>
<keyword evidence="6 11" id="KW-0472">Membrane</keyword>
<evidence type="ECO:0000256" key="9">
    <source>
        <dbReference type="RuleBase" id="RU000688"/>
    </source>
</evidence>
<dbReference type="Proteomes" id="UP000593567">
    <property type="component" value="Unassembled WGS sequence"/>
</dbReference>
<reference evidence="13" key="1">
    <citation type="submission" date="2020-06" db="EMBL/GenBank/DDBJ databases">
        <title>Draft genome of Bugula neritina, a colonial animal packing powerful symbionts and potential medicines.</title>
        <authorList>
            <person name="Rayko M."/>
        </authorList>
    </citation>
    <scope>NUCLEOTIDE SEQUENCE [LARGE SCALE GENOMIC DNA]</scope>
    <source>
        <strain evidence="13">Kwan_BN1</strain>
    </source>
</reference>
<evidence type="ECO:0000256" key="1">
    <source>
        <dbReference type="ARBA" id="ARBA00004651"/>
    </source>
</evidence>
<comment type="caution">
    <text evidence="13">The sequence shown here is derived from an EMBL/GenBank/DDBJ whole genome shotgun (WGS) entry which is preliminary data.</text>
</comment>
<evidence type="ECO:0000256" key="6">
    <source>
        <dbReference type="ARBA" id="ARBA00023136"/>
    </source>
</evidence>
<dbReference type="EMBL" id="VXIV02001855">
    <property type="protein sequence ID" value="KAF6029086.1"/>
    <property type="molecule type" value="Genomic_DNA"/>
</dbReference>
<feature type="compositionally biased region" description="Low complexity" evidence="10">
    <location>
        <begin position="313"/>
        <end position="325"/>
    </location>
</feature>
<feature type="transmembrane region" description="Helical" evidence="11">
    <location>
        <begin position="44"/>
        <end position="69"/>
    </location>
</feature>
<feature type="transmembrane region" description="Helical" evidence="11">
    <location>
        <begin position="81"/>
        <end position="106"/>
    </location>
</feature>
<feature type="region of interest" description="Disordered" evidence="10">
    <location>
        <begin position="313"/>
        <end position="346"/>
    </location>
</feature>
<evidence type="ECO:0000256" key="3">
    <source>
        <dbReference type="ARBA" id="ARBA00022692"/>
    </source>
</evidence>
<evidence type="ECO:0000256" key="11">
    <source>
        <dbReference type="SAM" id="Phobius"/>
    </source>
</evidence>
<evidence type="ECO:0000256" key="2">
    <source>
        <dbReference type="ARBA" id="ARBA00022475"/>
    </source>
</evidence>
<dbReference type="InterPro" id="IPR000276">
    <property type="entry name" value="GPCR_Rhodpsn"/>
</dbReference>
<evidence type="ECO:0000256" key="5">
    <source>
        <dbReference type="ARBA" id="ARBA00023040"/>
    </source>
</evidence>
<feature type="transmembrane region" description="Helical" evidence="11">
    <location>
        <begin position="202"/>
        <end position="228"/>
    </location>
</feature>
<feature type="transmembrane region" description="Helical" evidence="11">
    <location>
        <begin position="361"/>
        <end position="384"/>
    </location>
</feature>
<keyword evidence="3 9" id="KW-0812">Transmembrane</keyword>
<name>A0A7J7JUK7_BUGNE</name>
<feature type="transmembrane region" description="Helical" evidence="11">
    <location>
        <begin position="160"/>
        <end position="182"/>
    </location>
</feature>
<proteinExistence type="inferred from homology"/>
<dbReference type="GO" id="GO:0004930">
    <property type="term" value="F:G protein-coupled receptor activity"/>
    <property type="evidence" value="ECO:0007669"/>
    <property type="project" value="UniProtKB-KW"/>
</dbReference>
<keyword evidence="7 9" id="KW-0675">Receptor</keyword>
<evidence type="ECO:0000313" key="14">
    <source>
        <dbReference type="Proteomes" id="UP000593567"/>
    </source>
</evidence>
<protein>
    <submittedName>
        <fullName evidence="13">HTR1A</fullName>
    </submittedName>
</protein>
<sequence>MTLDVNYTKSTLSSCILSNISNSSLYNSSRVPGDVSSTSLWYDILVGLILAIVMLMTVVGNGFVIVAVWKDTRLHTLANKLVASLAVADFLVGLLVMPLSAVHLLLGKWPFKSAICDAFITADVLFCTSSILHLVAISVDRYKTVTDISYNRVSSKKHKYFVPGMICGAWLLSAAVCLPPFFGWRTEQKEESCVISQDRGYTIYSTIGAFYIPLIIILVIYTKIFLVIRYRVRRKAFSKAAQSQPMLSPTPVIDKKLPPSQTVETIVNNNSFAKSTTDIDNHNSPCEDTTFTVNLNESSTNHLSPHITIVSESQSNSSRRSSFQQLMNDAQPLNKRRPEENKKTKQEKIAQKRERKAFRTLAIITGVFITCWLPFFIFAVVGPFCNKCNIPILATNFVTWLGYFNCALNPIIYTIFSPDFRAAFKKILTNCVCRN</sequence>
<comment type="similarity">
    <text evidence="9">Belongs to the G-protein coupled receptor 1 family.</text>
</comment>
<evidence type="ECO:0000256" key="7">
    <source>
        <dbReference type="ARBA" id="ARBA00023170"/>
    </source>
</evidence>
<dbReference type="PROSITE" id="PS00237">
    <property type="entry name" value="G_PROTEIN_RECEP_F1_1"/>
    <property type="match status" value="1"/>
</dbReference>
<dbReference type="PANTHER" id="PTHR24248">
    <property type="entry name" value="ADRENERGIC RECEPTOR-RELATED G-PROTEIN COUPLED RECEPTOR"/>
    <property type="match status" value="1"/>
</dbReference>
<dbReference type="OrthoDB" id="5956310at2759"/>
<feature type="compositionally biased region" description="Basic and acidic residues" evidence="10">
    <location>
        <begin position="336"/>
        <end position="346"/>
    </location>
</feature>
<dbReference type="SUPFAM" id="SSF81321">
    <property type="entry name" value="Family A G protein-coupled receptor-like"/>
    <property type="match status" value="1"/>
</dbReference>
<dbReference type="SMART" id="SM01381">
    <property type="entry name" value="7TM_GPCR_Srsx"/>
    <property type="match status" value="1"/>
</dbReference>